<protein>
    <submittedName>
        <fullName evidence="1">Uncharacterized protein</fullName>
    </submittedName>
</protein>
<reference evidence="1" key="2">
    <citation type="submission" date="2022-01" db="EMBL/GenBank/DDBJ databases">
        <authorList>
            <person name="Yamashiro T."/>
            <person name="Shiraishi A."/>
            <person name="Satake H."/>
            <person name="Nakayama K."/>
        </authorList>
    </citation>
    <scope>NUCLEOTIDE SEQUENCE</scope>
</reference>
<organism evidence="1 2">
    <name type="scientific">Tanacetum coccineum</name>
    <dbReference type="NCBI Taxonomy" id="301880"/>
    <lineage>
        <taxon>Eukaryota</taxon>
        <taxon>Viridiplantae</taxon>
        <taxon>Streptophyta</taxon>
        <taxon>Embryophyta</taxon>
        <taxon>Tracheophyta</taxon>
        <taxon>Spermatophyta</taxon>
        <taxon>Magnoliopsida</taxon>
        <taxon>eudicotyledons</taxon>
        <taxon>Gunneridae</taxon>
        <taxon>Pentapetalae</taxon>
        <taxon>asterids</taxon>
        <taxon>campanulids</taxon>
        <taxon>Asterales</taxon>
        <taxon>Asteraceae</taxon>
        <taxon>Asteroideae</taxon>
        <taxon>Anthemideae</taxon>
        <taxon>Anthemidinae</taxon>
        <taxon>Tanacetum</taxon>
    </lineage>
</organism>
<dbReference type="Proteomes" id="UP001151760">
    <property type="component" value="Unassembled WGS sequence"/>
</dbReference>
<evidence type="ECO:0000313" key="1">
    <source>
        <dbReference type="EMBL" id="GJT24556.1"/>
    </source>
</evidence>
<proteinExistence type="predicted"/>
<keyword evidence="2" id="KW-1185">Reference proteome</keyword>
<comment type="caution">
    <text evidence="1">The sequence shown here is derived from an EMBL/GenBank/DDBJ whole genome shotgun (WGS) entry which is preliminary data.</text>
</comment>
<sequence>MLSLNVECSGSEESQEREPLRICLDFEKIKNVLSYLKVQVLLMKDWDELSYGTERLGMATSQKISKLVKGNLERVESKNKKKYCLVDTDDCSKFCLGGFLGYKDETIDMPS</sequence>
<accession>A0ABQ5CF63</accession>
<name>A0ABQ5CF63_9ASTR</name>
<gene>
    <name evidence="1" type="ORF">Tco_0894493</name>
</gene>
<reference evidence="1" key="1">
    <citation type="journal article" date="2022" name="Int. J. Mol. Sci.">
        <title>Draft Genome of Tanacetum Coccineum: Genomic Comparison of Closely Related Tanacetum-Family Plants.</title>
        <authorList>
            <person name="Yamashiro T."/>
            <person name="Shiraishi A."/>
            <person name="Nakayama K."/>
            <person name="Satake H."/>
        </authorList>
    </citation>
    <scope>NUCLEOTIDE SEQUENCE</scope>
</reference>
<dbReference type="EMBL" id="BQNB010014145">
    <property type="protein sequence ID" value="GJT24556.1"/>
    <property type="molecule type" value="Genomic_DNA"/>
</dbReference>
<evidence type="ECO:0000313" key="2">
    <source>
        <dbReference type="Proteomes" id="UP001151760"/>
    </source>
</evidence>